<evidence type="ECO:0000259" key="1">
    <source>
        <dbReference type="Pfam" id="PF07791"/>
    </source>
</evidence>
<evidence type="ECO:0000313" key="3">
    <source>
        <dbReference type="Proteomes" id="UP000830401"/>
    </source>
</evidence>
<sequence>MKFFKVREDVESIGLRELVPLWEYDIEAPTSQSKLSDKRLPELEPQFSRLLVTGPLTDVLADGRAIGGTGFIVSDKLKKLLAEFNLGTHRFYSLKSFEYNSDKKLDVEYYWLQIIGTIFYDLIDYNNSSFFIFDDFEEKIINKIDVRTPGGMIEAINSTKETDNSIIYNKMVFNDKFIKYNLDLFYLNNISDNLFTYPIVSDRLKEKIEQYGVSGLEFKEVPIYLSPDFT</sequence>
<dbReference type="RefSeq" id="WP_245126455.1">
    <property type="nucleotide sequence ID" value="NZ_CP095063.1"/>
</dbReference>
<protein>
    <recommendedName>
        <fullName evidence="1">Immunity MXAN-0049 protein domain-containing protein</fullName>
    </recommendedName>
</protein>
<dbReference type="EMBL" id="CP095063">
    <property type="protein sequence ID" value="UOQ68850.1"/>
    <property type="molecule type" value="Genomic_DNA"/>
</dbReference>
<gene>
    <name evidence="2" type="ORF">MUN86_24385</name>
</gene>
<geneLocation type="plasmid" evidence="2 3">
    <name>unnamed2</name>
</geneLocation>
<keyword evidence="3" id="KW-1185">Reference proteome</keyword>
<dbReference type="Proteomes" id="UP000830401">
    <property type="component" value="Plasmid unnamed2"/>
</dbReference>
<accession>A0ABY4GD53</accession>
<dbReference type="Pfam" id="PF07791">
    <property type="entry name" value="Imm11"/>
    <property type="match status" value="1"/>
</dbReference>
<name>A0ABY4GD53_9BACT</name>
<proteinExistence type="predicted"/>
<dbReference type="InterPro" id="IPR012433">
    <property type="entry name" value="Imm11"/>
</dbReference>
<keyword evidence="2" id="KW-0614">Plasmid</keyword>
<feature type="domain" description="Immunity MXAN-0049 protein" evidence="1">
    <location>
        <begin position="39"/>
        <end position="221"/>
    </location>
</feature>
<reference evidence="2" key="1">
    <citation type="submission" date="2022-04" db="EMBL/GenBank/DDBJ databases">
        <title>Hymenobacter sp. isolated from the air.</title>
        <authorList>
            <person name="Won M."/>
            <person name="Lee C.-M."/>
            <person name="Woen H.-Y."/>
            <person name="Kwon S.-W."/>
        </authorList>
    </citation>
    <scope>NUCLEOTIDE SEQUENCE</scope>
    <source>
        <strain evidence="2">5420S-77</strain>
        <plasmid evidence="2">unnamed2</plasmid>
    </source>
</reference>
<organism evidence="2 3">
    <name type="scientific">Hymenobacter volaticus</name>
    <dbReference type="NCBI Taxonomy" id="2932254"/>
    <lineage>
        <taxon>Bacteria</taxon>
        <taxon>Pseudomonadati</taxon>
        <taxon>Bacteroidota</taxon>
        <taxon>Cytophagia</taxon>
        <taxon>Cytophagales</taxon>
        <taxon>Hymenobacteraceae</taxon>
        <taxon>Hymenobacter</taxon>
    </lineage>
</organism>
<evidence type="ECO:0000313" key="2">
    <source>
        <dbReference type="EMBL" id="UOQ68850.1"/>
    </source>
</evidence>